<dbReference type="InterPro" id="IPR003313">
    <property type="entry name" value="AraC-bd"/>
</dbReference>
<comment type="caution">
    <text evidence="5">The sequence shown here is derived from an EMBL/GenBank/DDBJ whole genome shotgun (WGS) entry which is preliminary data.</text>
</comment>
<dbReference type="Gene3D" id="2.60.120.10">
    <property type="entry name" value="Jelly Rolls"/>
    <property type="match status" value="1"/>
</dbReference>
<dbReference type="EMBL" id="AAEW02000015">
    <property type="protein sequence ID" value="EAT14926.1"/>
    <property type="molecule type" value="Genomic_DNA"/>
</dbReference>
<dbReference type="PRINTS" id="PR00032">
    <property type="entry name" value="HTHARAC"/>
</dbReference>
<dbReference type="Gene3D" id="1.10.10.60">
    <property type="entry name" value="Homeodomain-like"/>
    <property type="match status" value="2"/>
</dbReference>
<dbReference type="SUPFAM" id="SSF46689">
    <property type="entry name" value="Homeodomain-like"/>
    <property type="match status" value="2"/>
</dbReference>
<dbReference type="InterPro" id="IPR020449">
    <property type="entry name" value="Tscrpt_reg_AraC-type_HTH"/>
</dbReference>
<dbReference type="Pfam" id="PF12833">
    <property type="entry name" value="HTH_18"/>
    <property type="match status" value="1"/>
</dbReference>
<evidence type="ECO:0000259" key="4">
    <source>
        <dbReference type="PROSITE" id="PS01124"/>
    </source>
</evidence>
<keyword evidence="6" id="KW-1185">Reference proteome</keyword>
<dbReference type="PROSITE" id="PS01124">
    <property type="entry name" value="HTH_ARAC_FAMILY_2"/>
    <property type="match status" value="1"/>
</dbReference>
<evidence type="ECO:0000313" key="6">
    <source>
        <dbReference type="Proteomes" id="UP000005695"/>
    </source>
</evidence>
<dbReference type="AlphaFoldDB" id="Q1JXN6"/>
<dbReference type="Proteomes" id="UP000005695">
    <property type="component" value="Unassembled WGS sequence"/>
</dbReference>
<dbReference type="InterPro" id="IPR050204">
    <property type="entry name" value="AraC_XylS_family_regulators"/>
</dbReference>
<reference evidence="5" key="1">
    <citation type="submission" date="2006-05" db="EMBL/GenBank/DDBJ databases">
        <title>Annotation of the draft genome assembly of Desulfuromonas acetoxidans DSM 684.</title>
        <authorList>
            <consortium name="US DOE Joint Genome Institute (JGI-ORNL)"/>
            <person name="Larimer F."/>
            <person name="Land M."/>
            <person name="Hauser L."/>
        </authorList>
    </citation>
    <scope>NUCLEOTIDE SEQUENCE [LARGE SCALE GENOMIC DNA]</scope>
    <source>
        <strain evidence="5">DSM 684</strain>
    </source>
</reference>
<accession>Q1JXN6</accession>
<keyword evidence="3" id="KW-0804">Transcription</keyword>
<keyword evidence="1" id="KW-0805">Transcription regulation</keyword>
<evidence type="ECO:0000256" key="3">
    <source>
        <dbReference type="ARBA" id="ARBA00023163"/>
    </source>
</evidence>
<evidence type="ECO:0000256" key="2">
    <source>
        <dbReference type="ARBA" id="ARBA00023125"/>
    </source>
</evidence>
<dbReference type="RefSeq" id="WP_006001738.1">
    <property type="nucleotide sequence ID" value="NZ_AAEW02000015.1"/>
</dbReference>
<sequence length="273" mass="31019">MTIQAVNIANQFEVRFIDQARGCERPHSHTSLVISAITAGALRLQINGNGVELTTGRVVAVGPQVVHCVEAFSADFSGVYVLEIFEQPADYEQVSPAQWSIFGQSVTTTPQVYAEFITLCRQLLDERDNAERTALLNAWLGPYLHQHFNRYPFCIDSSTMAEPLAVTIREQLDHCQAETPPYDEIARQCGYSKEHCNRIFRRSYHLSMQSYFLNRKANKAKALIDSGKELAEITLECGFYDQSHFSRVFKEIFQISPASYRKSLLDSRQSHTR</sequence>
<dbReference type="InterPro" id="IPR018062">
    <property type="entry name" value="HTH_AraC-typ_CS"/>
</dbReference>
<dbReference type="PROSITE" id="PS00041">
    <property type="entry name" value="HTH_ARAC_FAMILY_1"/>
    <property type="match status" value="1"/>
</dbReference>
<dbReference type="PANTHER" id="PTHR46796">
    <property type="entry name" value="HTH-TYPE TRANSCRIPTIONAL ACTIVATOR RHAS-RELATED"/>
    <property type="match status" value="1"/>
</dbReference>
<dbReference type="Pfam" id="PF02311">
    <property type="entry name" value="AraC_binding"/>
    <property type="match status" value="1"/>
</dbReference>
<gene>
    <name evidence="5" type="ORF">Dace_0704</name>
</gene>
<dbReference type="GO" id="GO:0003700">
    <property type="term" value="F:DNA-binding transcription factor activity"/>
    <property type="evidence" value="ECO:0007669"/>
    <property type="project" value="InterPro"/>
</dbReference>
<dbReference type="GO" id="GO:0043565">
    <property type="term" value="F:sequence-specific DNA binding"/>
    <property type="evidence" value="ECO:0007669"/>
    <property type="project" value="InterPro"/>
</dbReference>
<dbReference type="InterPro" id="IPR014710">
    <property type="entry name" value="RmlC-like_jellyroll"/>
</dbReference>
<dbReference type="InterPro" id="IPR009057">
    <property type="entry name" value="Homeodomain-like_sf"/>
</dbReference>
<name>Q1JXN6_DESA6</name>
<keyword evidence="2" id="KW-0238">DNA-binding</keyword>
<evidence type="ECO:0000313" key="5">
    <source>
        <dbReference type="EMBL" id="EAT14926.1"/>
    </source>
</evidence>
<protein>
    <submittedName>
        <fullName evidence="5">Transcriptional regulator, AraC family</fullName>
    </submittedName>
</protein>
<dbReference type="InterPro" id="IPR018060">
    <property type="entry name" value="HTH_AraC"/>
</dbReference>
<evidence type="ECO:0000256" key="1">
    <source>
        <dbReference type="ARBA" id="ARBA00023015"/>
    </source>
</evidence>
<proteinExistence type="predicted"/>
<dbReference type="InterPro" id="IPR011051">
    <property type="entry name" value="RmlC_Cupin_sf"/>
</dbReference>
<organism evidence="5 6">
    <name type="scientific">Desulfuromonas acetoxidans (strain DSM 684 / 11070)</name>
    <dbReference type="NCBI Taxonomy" id="281689"/>
    <lineage>
        <taxon>Bacteria</taxon>
        <taxon>Pseudomonadati</taxon>
        <taxon>Thermodesulfobacteriota</taxon>
        <taxon>Desulfuromonadia</taxon>
        <taxon>Desulfuromonadales</taxon>
        <taxon>Desulfuromonadaceae</taxon>
        <taxon>Desulfuromonas</taxon>
    </lineage>
</organism>
<feature type="domain" description="HTH araC/xylS-type" evidence="4">
    <location>
        <begin position="162"/>
        <end position="263"/>
    </location>
</feature>
<dbReference type="SMART" id="SM00342">
    <property type="entry name" value="HTH_ARAC"/>
    <property type="match status" value="1"/>
</dbReference>
<reference evidence="5" key="2">
    <citation type="submission" date="2006-05" db="EMBL/GenBank/DDBJ databases">
        <title>Sequencing of the draft genome and assembly of Desulfuromonas acetoxidans DSM 684.</title>
        <authorList>
            <consortium name="US DOE Joint Genome Institute (JGI-PGF)"/>
            <person name="Copeland A."/>
            <person name="Lucas S."/>
            <person name="Lapidus A."/>
            <person name="Barry K."/>
            <person name="Detter J.C."/>
            <person name="Glavina del Rio T."/>
            <person name="Hammon N."/>
            <person name="Israni S."/>
            <person name="Dalin E."/>
            <person name="Tice H."/>
            <person name="Bruce D."/>
            <person name="Pitluck S."/>
            <person name="Richardson P."/>
        </authorList>
    </citation>
    <scope>NUCLEOTIDE SEQUENCE [LARGE SCALE GENOMIC DNA]</scope>
    <source>
        <strain evidence="5">DSM 684</strain>
    </source>
</reference>
<dbReference type="OrthoDB" id="112032at2"/>
<dbReference type="SUPFAM" id="SSF51182">
    <property type="entry name" value="RmlC-like cupins"/>
    <property type="match status" value="1"/>
</dbReference>